<sequence length="117" mass="12999">MKIAIQVMVPPYTYQDLDTAIHIAEAALKRGHEVTIFLFADSVLSINSKVKPIRTDRNIPEKMKELAAKGVRIEICGICMDYRGVTEDMIVEGSRPSGLPELASLFANCDRFISLMA</sequence>
<organism evidence="1 2">
    <name type="scientific">Fervidobacterium islandicum</name>
    <dbReference type="NCBI Taxonomy" id="2423"/>
    <lineage>
        <taxon>Bacteria</taxon>
        <taxon>Thermotogati</taxon>
        <taxon>Thermotogota</taxon>
        <taxon>Thermotogae</taxon>
        <taxon>Thermotogales</taxon>
        <taxon>Fervidobacteriaceae</taxon>
        <taxon>Fervidobacterium</taxon>
    </lineage>
</organism>
<dbReference type="Gene3D" id="3.40.1260.10">
    <property type="entry name" value="DsrEFH-like"/>
    <property type="match status" value="1"/>
</dbReference>
<proteinExistence type="predicted"/>
<reference evidence="1 2" key="1">
    <citation type="journal article" date="2015" name="Stand. Genomic Sci.">
        <title>Genome sequence of a native-feather degrading extremely thermophilic Eubacterium, Fervidobacterium islandicum AW-1.</title>
        <authorList>
            <person name="Lee Y.J."/>
            <person name="Jeong H."/>
            <person name="Park G.S."/>
            <person name="Kwak Y."/>
            <person name="Lee S.J."/>
            <person name="Lee S.J."/>
            <person name="Park M.K."/>
            <person name="Kim J.Y."/>
            <person name="Kang H.K."/>
            <person name="Shin J.H."/>
            <person name="Lee D.W."/>
        </authorList>
    </citation>
    <scope>NUCLEOTIDE SEQUENCE [LARGE SCALE GENOMIC DNA]</scope>
    <source>
        <strain evidence="1 2">AW-1</strain>
    </source>
</reference>
<gene>
    <name evidence="1" type="ORF">NA23_04015</name>
</gene>
<dbReference type="AlphaFoldDB" id="A0AAI8GCQ2"/>
<dbReference type="Pfam" id="PF02635">
    <property type="entry name" value="DsrE"/>
    <property type="match status" value="1"/>
</dbReference>
<evidence type="ECO:0000313" key="2">
    <source>
        <dbReference type="Proteomes" id="UP000093740"/>
    </source>
</evidence>
<protein>
    <submittedName>
        <fullName evidence="1">DsrE family protein</fullName>
    </submittedName>
</protein>
<dbReference type="InterPro" id="IPR003787">
    <property type="entry name" value="Sulphur_relay_DsrE/F-like"/>
</dbReference>
<dbReference type="EMBL" id="CP014334">
    <property type="protein sequence ID" value="AMW32533.1"/>
    <property type="molecule type" value="Genomic_DNA"/>
</dbReference>
<dbReference type="KEGG" id="fia:NA23_04015"/>
<keyword evidence="2" id="KW-1185">Reference proteome</keyword>
<dbReference type="Proteomes" id="UP000093740">
    <property type="component" value="Chromosome"/>
</dbReference>
<accession>A0AAI8GCQ2</accession>
<dbReference type="SUPFAM" id="SSF75169">
    <property type="entry name" value="DsrEFH-like"/>
    <property type="match status" value="1"/>
</dbReference>
<dbReference type="PANTHER" id="PTHR34874:SF1">
    <property type="entry name" value="PROTEIN YCHN"/>
    <property type="match status" value="1"/>
</dbReference>
<evidence type="ECO:0000313" key="1">
    <source>
        <dbReference type="EMBL" id="AMW32533.1"/>
    </source>
</evidence>
<dbReference type="PANTHER" id="PTHR34874">
    <property type="entry name" value="PROTEIN YCHN"/>
    <property type="match status" value="1"/>
</dbReference>
<dbReference type="RefSeq" id="WP_033191007.1">
    <property type="nucleotide sequence ID" value="NZ_CP014334.2"/>
</dbReference>
<dbReference type="InterPro" id="IPR027396">
    <property type="entry name" value="DsrEFH-like"/>
</dbReference>
<name>A0AAI8GCQ2_FERIS</name>
<dbReference type="GO" id="GO:0005829">
    <property type="term" value="C:cytosol"/>
    <property type="evidence" value="ECO:0007669"/>
    <property type="project" value="TreeGrafter"/>
</dbReference>